<gene>
    <name evidence="2" type="primary">71</name>
    <name evidence="2" type="ORF">SEA_PMASK_71</name>
</gene>
<evidence type="ECO:0000259" key="1">
    <source>
        <dbReference type="PROSITE" id="PS51750"/>
    </source>
</evidence>
<dbReference type="EMBL" id="MT024861">
    <property type="protein sequence ID" value="QIN93792.1"/>
    <property type="molecule type" value="Genomic_DNA"/>
</dbReference>
<evidence type="ECO:0000313" key="2">
    <source>
        <dbReference type="EMBL" id="QIN93792.1"/>
    </source>
</evidence>
<proteinExistence type="predicted"/>
<dbReference type="Proteomes" id="UP000501822">
    <property type="component" value="Segment"/>
</dbReference>
<organism evidence="2 3">
    <name type="scientific">Mycobacterium phage Pmask</name>
    <dbReference type="NCBI Taxonomy" id="2713264"/>
    <lineage>
        <taxon>Viruses</taxon>
        <taxon>Duplodnaviria</taxon>
        <taxon>Heunggongvirae</taxon>
        <taxon>Uroviricota</taxon>
        <taxon>Caudoviricetes</taxon>
        <taxon>Gladiatorvirus</taxon>
        <taxon>Gladiatorvirus ericB</taxon>
    </lineage>
</organism>
<feature type="domain" description="Bro-N" evidence="1">
    <location>
        <begin position="32"/>
        <end position="130"/>
    </location>
</feature>
<dbReference type="PANTHER" id="PTHR36180">
    <property type="entry name" value="DNA-BINDING PROTEIN-RELATED-RELATED"/>
    <property type="match status" value="1"/>
</dbReference>
<protein>
    <submittedName>
        <fullName evidence="2">Antirepressor</fullName>
    </submittedName>
</protein>
<name>A0A6G8R0S2_9CAUD</name>
<dbReference type="GO" id="GO:0003677">
    <property type="term" value="F:DNA binding"/>
    <property type="evidence" value="ECO:0007669"/>
    <property type="project" value="InterPro"/>
</dbReference>
<accession>A0A6G8R0S2</accession>
<dbReference type="InterPro" id="IPR005039">
    <property type="entry name" value="Ant_C"/>
</dbReference>
<dbReference type="Pfam" id="PF02498">
    <property type="entry name" value="Bro-N"/>
    <property type="match status" value="1"/>
</dbReference>
<dbReference type="PROSITE" id="PS51750">
    <property type="entry name" value="BRO_N"/>
    <property type="match status" value="1"/>
</dbReference>
<dbReference type="SMART" id="SM01040">
    <property type="entry name" value="Bro-N"/>
    <property type="match status" value="1"/>
</dbReference>
<dbReference type="PANTHER" id="PTHR36180:SF2">
    <property type="entry name" value="BRO FAMILY PROTEIN"/>
    <property type="match status" value="1"/>
</dbReference>
<dbReference type="Pfam" id="PF03374">
    <property type="entry name" value="ANT"/>
    <property type="match status" value="1"/>
</dbReference>
<reference evidence="2 3" key="1">
    <citation type="submission" date="2020-02" db="EMBL/GenBank/DDBJ databases">
        <authorList>
            <person name="Frederick G.D."/>
            <person name="Baliraine F.N."/>
            <person name="Pierce P.N."/>
            <person name="Mask B.E."/>
            <person name="Pimentel R.E.T.H.O.N."/>
            <person name="Garlena R.A."/>
            <person name="Russell D.A."/>
            <person name="Pope W.H."/>
            <person name="Jacobs-Sera D."/>
            <person name="Hatfull G.F."/>
        </authorList>
    </citation>
    <scope>NUCLEOTIDE SEQUENCE [LARGE SCALE GENOMIC DNA]</scope>
</reference>
<sequence>MTNLTPTRKEDVSTTEIEKFQFQNVPSTDEGGLIINTEVRVVSIDGEPWFVAKDVTDILGFKDSVNAIKQHVLPGQSTVVDCHLGGPNPRRTVINESGLYRLIMRSNVPAAAKFQAWVTDEVLPTIRKTGAYVDPNTELANKIAAGDVEAMMEGFAKTLQIAKEARAKVRELEAKVEEDKPYVEASKEFFDMEGLYSLRDAARKMGVPPFAFNDILRSWNWIDEKGTAAKAYAVSMGYAENRVYIHPGSGAATTQGRLTNKGLERAAIKLEKEGSWVGYAAR</sequence>
<evidence type="ECO:0000313" key="3">
    <source>
        <dbReference type="Proteomes" id="UP000501822"/>
    </source>
</evidence>
<dbReference type="InterPro" id="IPR003497">
    <property type="entry name" value="BRO_N_domain"/>
</dbReference>